<dbReference type="InterPro" id="IPR005855">
    <property type="entry name" value="GFAT"/>
</dbReference>
<dbReference type="CDD" id="cd00714">
    <property type="entry name" value="GFAT"/>
    <property type="match status" value="1"/>
</dbReference>
<name>A0A6C0BRE4_9ZZZZ</name>
<dbReference type="FunFam" id="3.40.50.10490:FF:000036">
    <property type="entry name" value="Glutamine-fructose-6-phosphate transaminase (Isomerizing), variant"/>
    <property type="match status" value="1"/>
</dbReference>
<dbReference type="NCBIfam" id="NF001484">
    <property type="entry name" value="PRK00331.1"/>
    <property type="match status" value="1"/>
</dbReference>
<evidence type="ECO:0000256" key="4">
    <source>
        <dbReference type="ARBA" id="ARBA00022679"/>
    </source>
</evidence>
<dbReference type="InterPro" id="IPR035466">
    <property type="entry name" value="GlmS/AgaS_SIS"/>
</dbReference>
<keyword evidence="4" id="KW-0808">Transferase</keyword>
<dbReference type="PANTHER" id="PTHR10937">
    <property type="entry name" value="GLUCOSAMINE--FRUCTOSE-6-PHOSPHATE AMINOTRANSFERASE, ISOMERIZING"/>
    <property type="match status" value="1"/>
</dbReference>
<dbReference type="Pfam" id="PF01380">
    <property type="entry name" value="SIS"/>
    <property type="match status" value="2"/>
</dbReference>
<dbReference type="GO" id="GO:0006047">
    <property type="term" value="P:UDP-N-acetylglucosamine metabolic process"/>
    <property type="evidence" value="ECO:0007669"/>
    <property type="project" value="TreeGrafter"/>
</dbReference>
<dbReference type="CDD" id="cd05009">
    <property type="entry name" value="SIS_GlmS_GlmD_2"/>
    <property type="match status" value="1"/>
</dbReference>
<evidence type="ECO:0000256" key="2">
    <source>
        <dbReference type="ARBA" id="ARBA00012916"/>
    </source>
</evidence>
<dbReference type="AlphaFoldDB" id="A0A6C0BRE4"/>
<reference evidence="9" key="1">
    <citation type="journal article" date="2020" name="Nature">
        <title>Giant virus diversity and host interactions through global metagenomics.</title>
        <authorList>
            <person name="Schulz F."/>
            <person name="Roux S."/>
            <person name="Paez-Espino D."/>
            <person name="Jungbluth S."/>
            <person name="Walsh D.A."/>
            <person name="Denef V.J."/>
            <person name="McMahon K.D."/>
            <person name="Konstantinidis K.T."/>
            <person name="Eloe-Fadrosh E.A."/>
            <person name="Kyrpides N.C."/>
            <person name="Woyke T."/>
        </authorList>
    </citation>
    <scope>NUCLEOTIDE SEQUENCE</scope>
    <source>
        <strain evidence="9">GVMAG-M-3300018416-45</strain>
    </source>
</reference>
<dbReference type="PROSITE" id="PS51278">
    <property type="entry name" value="GATASE_TYPE_2"/>
    <property type="match status" value="1"/>
</dbReference>
<dbReference type="InterPro" id="IPR001347">
    <property type="entry name" value="SIS_dom"/>
</dbReference>
<comment type="catalytic activity">
    <reaction evidence="1">
        <text>D-fructose 6-phosphate + L-glutamine = D-glucosamine 6-phosphate + L-glutamate</text>
        <dbReference type="Rhea" id="RHEA:13237"/>
        <dbReference type="ChEBI" id="CHEBI:29985"/>
        <dbReference type="ChEBI" id="CHEBI:58359"/>
        <dbReference type="ChEBI" id="CHEBI:58725"/>
        <dbReference type="ChEBI" id="CHEBI:61527"/>
        <dbReference type="EC" id="2.6.1.16"/>
    </reaction>
</comment>
<dbReference type="CDD" id="cd05008">
    <property type="entry name" value="SIS_GlmS_GlmD_1"/>
    <property type="match status" value="1"/>
</dbReference>
<dbReference type="SUPFAM" id="SSF53697">
    <property type="entry name" value="SIS domain"/>
    <property type="match status" value="1"/>
</dbReference>
<dbReference type="GO" id="GO:0097367">
    <property type="term" value="F:carbohydrate derivative binding"/>
    <property type="evidence" value="ECO:0007669"/>
    <property type="project" value="InterPro"/>
</dbReference>
<keyword evidence="6" id="KW-0315">Glutamine amidotransferase</keyword>
<proteinExistence type="predicted"/>
<dbReference type="NCBIfam" id="TIGR01135">
    <property type="entry name" value="glmS"/>
    <property type="match status" value="1"/>
</dbReference>
<dbReference type="InterPro" id="IPR047084">
    <property type="entry name" value="GFAT_N"/>
</dbReference>
<dbReference type="EC" id="2.6.1.16" evidence="2"/>
<dbReference type="PROSITE" id="PS51464">
    <property type="entry name" value="SIS"/>
    <property type="match status" value="2"/>
</dbReference>
<dbReference type="GO" id="GO:0004360">
    <property type="term" value="F:glutamine-fructose-6-phosphate transaminase (isomerizing) activity"/>
    <property type="evidence" value="ECO:0007669"/>
    <property type="project" value="UniProtKB-EC"/>
</dbReference>
<feature type="domain" description="SIS" evidence="8">
    <location>
        <begin position="467"/>
        <end position="608"/>
    </location>
</feature>
<keyword evidence="3" id="KW-0032">Aminotransferase</keyword>
<organism evidence="9">
    <name type="scientific">viral metagenome</name>
    <dbReference type="NCBI Taxonomy" id="1070528"/>
    <lineage>
        <taxon>unclassified sequences</taxon>
        <taxon>metagenomes</taxon>
        <taxon>organismal metagenomes</taxon>
    </lineage>
</organism>
<protein>
    <recommendedName>
        <fullName evidence="2">glutamine--fructose-6-phosphate transaminase (isomerizing)</fullName>
        <ecNumber evidence="2">2.6.1.16</ecNumber>
    </recommendedName>
</protein>
<evidence type="ECO:0000256" key="5">
    <source>
        <dbReference type="ARBA" id="ARBA00022737"/>
    </source>
</evidence>
<dbReference type="InterPro" id="IPR017932">
    <property type="entry name" value="GATase_2_dom"/>
</dbReference>
<dbReference type="Gene3D" id="3.60.20.10">
    <property type="entry name" value="Glutamine Phosphoribosylpyrophosphate, subunit 1, domain 1"/>
    <property type="match status" value="1"/>
</dbReference>
<evidence type="ECO:0000256" key="3">
    <source>
        <dbReference type="ARBA" id="ARBA00022576"/>
    </source>
</evidence>
<evidence type="ECO:0000313" key="9">
    <source>
        <dbReference type="EMBL" id="QHS94630.1"/>
    </source>
</evidence>
<dbReference type="SUPFAM" id="SSF56235">
    <property type="entry name" value="N-terminal nucleophile aminohydrolases (Ntn hydrolases)"/>
    <property type="match status" value="1"/>
</dbReference>
<dbReference type="InterPro" id="IPR035490">
    <property type="entry name" value="GlmS/FrlB_SIS"/>
</dbReference>
<feature type="domain" description="SIS" evidence="8">
    <location>
        <begin position="297"/>
        <end position="437"/>
    </location>
</feature>
<dbReference type="InterPro" id="IPR046348">
    <property type="entry name" value="SIS_dom_sf"/>
</dbReference>
<accession>A0A6C0BRE4</accession>
<evidence type="ECO:0000259" key="7">
    <source>
        <dbReference type="PROSITE" id="PS51278"/>
    </source>
</evidence>
<feature type="domain" description="Glutamine amidotransferase type-2" evidence="7">
    <location>
        <begin position="2"/>
        <end position="229"/>
    </location>
</feature>
<dbReference type="GO" id="GO:0006002">
    <property type="term" value="P:fructose 6-phosphate metabolic process"/>
    <property type="evidence" value="ECO:0007669"/>
    <property type="project" value="TreeGrafter"/>
</dbReference>
<dbReference type="Gene3D" id="3.40.50.10490">
    <property type="entry name" value="Glucose-6-phosphate isomerase like protein, domain 1"/>
    <property type="match status" value="2"/>
</dbReference>
<dbReference type="PANTHER" id="PTHR10937:SF0">
    <property type="entry name" value="GLUTAMINE--FRUCTOSE-6-PHOSPHATE TRANSAMINASE (ISOMERIZING)"/>
    <property type="match status" value="1"/>
</dbReference>
<dbReference type="Pfam" id="PF13522">
    <property type="entry name" value="GATase_6"/>
    <property type="match status" value="1"/>
</dbReference>
<evidence type="ECO:0000256" key="6">
    <source>
        <dbReference type="ARBA" id="ARBA00022962"/>
    </source>
</evidence>
<dbReference type="InterPro" id="IPR029055">
    <property type="entry name" value="Ntn_hydrolases_N"/>
</dbReference>
<dbReference type="GO" id="GO:0006487">
    <property type="term" value="P:protein N-linked glycosylation"/>
    <property type="evidence" value="ECO:0007669"/>
    <property type="project" value="TreeGrafter"/>
</dbReference>
<evidence type="ECO:0000259" key="8">
    <source>
        <dbReference type="PROSITE" id="PS51464"/>
    </source>
</evidence>
<evidence type="ECO:0000256" key="1">
    <source>
        <dbReference type="ARBA" id="ARBA00001031"/>
    </source>
</evidence>
<keyword evidence="5" id="KW-0677">Repeat</keyword>
<sequence>MCGIFGIIKNKGDVRAQILTGLKQLQNRGYDSCGTGLMGKNEFIIHKYSQDIPKNIDALEELDKELSKLDYNEYNIGIGHNRWATHGGKTDINAHPHVSTSGTFIIVHNGIIENYNSIKDRLVREVDYTFYSSTDTEVIVALLEYYYDKTNNTPESIKMTINELSGTYGLVILNSNESDRIYCVRNGSPILVGLSSDECIITSEQSGFCNNIENYITLENDDICCISCTNTVISMTTSGKYTKRNTTNFKRDFTPAPYDHWTIREIHEQSVIVQNAINLGGRIKSESGVKLGGLDTNIEELEHIEHIIILGCGSSFNAGECGAYFMKLLCNFTSVQVIDGAELTHCDLPKKGKIGFILVSQSGETKDLHRCMGVALEKKITTIGVINVVDSMLARETDCGIYCNCGVEVGVASTKSFTSQVVCLSLVALWFSEKQSMHSSLRRKVITSLRNLSNDITVTLKNVSPHIPQAIENMDLLNTNSMFILGKGCDYSISNEGSLKIKELTYIHAEGYSASALKHGPFALLTKETPVLLLNCDQMHTDKIMNCYEEVSARNSPILFITNRCAGSMENVIRVERNEYYGFILGLIPLQLLSYYVTIKKGYNPDKPRNLAKVVTVE</sequence>
<dbReference type="EMBL" id="MN739227">
    <property type="protein sequence ID" value="QHS94630.1"/>
    <property type="molecule type" value="Genomic_DNA"/>
</dbReference>